<dbReference type="Proteomes" id="UP000283387">
    <property type="component" value="Unassembled WGS sequence"/>
</dbReference>
<dbReference type="InterPro" id="IPR029470">
    <property type="entry name" value="PDDEXK_4"/>
</dbReference>
<sequence length="368" mass="43227">MNIELTTQLLEDFKKIPIKFKDSTYLELCQYPKRRFEEICSRLLAFYFDPAKEHGFGDLFIRSLLDILKANIRFDPDQLEIITEDNAEGKRIDLVIACPDFVIGIENKITADLYNPLETYRKRLEQYPSEKVFKLVLSVHDFTKPEELALIEDNEFKPITYSRLFNQVKAQIGAYISNCNQKYLTHLYDFIETIENMKTTYTNPELTQFILKNESDIKQLIEAYNRHKQEVLNSQKPRIAEILETLIEETKGEWWVYQGWDLGINKFHGKDLKIGIESNFEATTIDPCQKFRIYITAWNASAFTPFKSRLLAKFPDCHLDEKSVKNRVYFHLPPIDGSDSKKIVAKLKEYYLVVSELITEQELISRQN</sequence>
<name>A0A419W4P8_9BACT</name>
<dbReference type="AlphaFoldDB" id="A0A419W4P8"/>
<dbReference type="EMBL" id="RAPN01000001">
    <property type="protein sequence ID" value="RKD90427.1"/>
    <property type="molecule type" value="Genomic_DNA"/>
</dbReference>
<proteinExistence type="predicted"/>
<keyword evidence="2" id="KW-1185">Reference proteome</keyword>
<evidence type="ECO:0000313" key="1">
    <source>
        <dbReference type="EMBL" id="RKD90427.1"/>
    </source>
</evidence>
<evidence type="ECO:0000313" key="2">
    <source>
        <dbReference type="Proteomes" id="UP000283387"/>
    </source>
</evidence>
<protein>
    <submittedName>
        <fullName evidence="1">PD-(D/E)XK nuclease superfamily protein</fullName>
    </submittedName>
</protein>
<gene>
    <name evidence="1" type="ORF">BC643_0766</name>
</gene>
<comment type="caution">
    <text evidence="1">The sequence shown here is derived from an EMBL/GenBank/DDBJ whole genome shotgun (WGS) entry which is preliminary data.</text>
</comment>
<dbReference type="RefSeq" id="WP_170154447.1">
    <property type="nucleotide sequence ID" value="NZ_RAPN01000001.1"/>
</dbReference>
<accession>A0A419W4P8</accession>
<reference evidence="1 2" key="1">
    <citation type="submission" date="2018-09" db="EMBL/GenBank/DDBJ databases">
        <title>Genomic Encyclopedia of Archaeal and Bacterial Type Strains, Phase II (KMG-II): from individual species to whole genera.</title>
        <authorList>
            <person name="Goeker M."/>
        </authorList>
    </citation>
    <scope>NUCLEOTIDE SEQUENCE [LARGE SCALE GENOMIC DNA]</scope>
    <source>
        <strain evidence="1 2">DSM 27148</strain>
    </source>
</reference>
<dbReference type="Pfam" id="PF14281">
    <property type="entry name" value="PDDEXK_4"/>
    <property type="match status" value="1"/>
</dbReference>
<organism evidence="1 2">
    <name type="scientific">Mangrovibacterium diazotrophicum</name>
    <dbReference type="NCBI Taxonomy" id="1261403"/>
    <lineage>
        <taxon>Bacteria</taxon>
        <taxon>Pseudomonadati</taxon>
        <taxon>Bacteroidota</taxon>
        <taxon>Bacteroidia</taxon>
        <taxon>Marinilabiliales</taxon>
        <taxon>Prolixibacteraceae</taxon>
        <taxon>Mangrovibacterium</taxon>
    </lineage>
</organism>